<sequence length="116" mass="12690">MQCSVAVQPVPAALCRGCWSSRMPFGQCDPVNVAKHSRTDGFLQDQLQSAPYPSHSVITDKHGKRTGKRCGMLAFFGDDTPPRAVSHTAEPNPTTNISHDWNNKGRLEGSMLLRLA</sequence>
<organism evidence="1 2">
    <name type="scientific">Albula glossodonta</name>
    <name type="common">roundjaw bonefish</name>
    <dbReference type="NCBI Taxonomy" id="121402"/>
    <lineage>
        <taxon>Eukaryota</taxon>
        <taxon>Metazoa</taxon>
        <taxon>Chordata</taxon>
        <taxon>Craniata</taxon>
        <taxon>Vertebrata</taxon>
        <taxon>Euteleostomi</taxon>
        <taxon>Actinopterygii</taxon>
        <taxon>Neopterygii</taxon>
        <taxon>Teleostei</taxon>
        <taxon>Albuliformes</taxon>
        <taxon>Albulidae</taxon>
        <taxon>Albula</taxon>
    </lineage>
</organism>
<proteinExistence type="predicted"/>
<keyword evidence="2" id="KW-1185">Reference proteome</keyword>
<reference evidence="1" key="1">
    <citation type="thesis" date="2021" institute="BYU ScholarsArchive" country="Provo, UT, USA">
        <title>Applications of and Algorithms for Genome Assembly and Genomic Analyses with an Emphasis on Marine Teleosts.</title>
        <authorList>
            <person name="Pickett B.D."/>
        </authorList>
    </citation>
    <scope>NUCLEOTIDE SEQUENCE</scope>
    <source>
        <strain evidence="1">HI-2016</strain>
    </source>
</reference>
<dbReference type="AlphaFoldDB" id="A0A8T2N0H2"/>
<dbReference type="EMBL" id="JAFBMS010000758">
    <property type="protein sequence ID" value="KAG9330097.1"/>
    <property type="molecule type" value="Genomic_DNA"/>
</dbReference>
<accession>A0A8T2N0H2</accession>
<dbReference type="Proteomes" id="UP000824540">
    <property type="component" value="Unassembled WGS sequence"/>
</dbReference>
<gene>
    <name evidence="1" type="ORF">JZ751_027290</name>
</gene>
<evidence type="ECO:0000313" key="2">
    <source>
        <dbReference type="Proteomes" id="UP000824540"/>
    </source>
</evidence>
<evidence type="ECO:0000313" key="1">
    <source>
        <dbReference type="EMBL" id="KAG9330097.1"/>
    </source>
</evidence>
<protein>
    <submittedName>
        <fullName evidence="1">Uncharacterized protein</fullName>
    </submittedName>
</protein>
<name>A0A8T2N0H2_9TELE</name>
<comment type="caution">
    <text evidence="1">The sequence shown here is derived from an EMBL/GenBank/DDBJ whole genome shotgun (WGS) entry which is preliminary data.</text>
</comment>